<dbReference type="InterPro" id="IPR052557">
    <property type="entry name" value="CAP/Cytokinesis_protein"/>
</dbReference>
<accession>F2F3V7</accession>
<dbReference type="Gene3D" id="3.10.620.30">
    <property type="match status" value="1"/>
</dbReference>
<protein>
    <recommendedName>
        <fullName evidence="2">Transglutaminase-like domain-containing protein</fullName>
    </recommendedName>
</protein>
<dbReference type="EMBL" id="AP012157">
    <property type="protein sequence ID" value="BAK17755.1"/>
    <property type="molecule type" value="Genomic_DNA"/>
</dbReference>
<name>F2F3V7_SOLSS</name>
<dbReference type="SUPFAM" id="SSF54001">
    <property type="entry name" value="Cysteine proteinases"/>
    <property type="match status" value="1"/>
</dbReference>
<proteinExistence type="predicted"/>
<dbReference type="RefSeq" id="WP_014824697.1">
    <property type="nucleotide sequence ID" value="NC_018065.1"/>
</dbReference>
<dbReference type="SMART" id="SM00460">
    <property type="entry name" value="TGc"/>
    <property type="match status" value="1"/>
</dbReference>
<feature type="chain" id="PRO_5003282195" description="Transglutaminase-like domain-containing protein" evidence="1">
    <location>
        <begin position="26"/>
        <end position="605"/>
    </location>
</feature>
<dbReference type="GO" id="GO:0005737">
    <property type="term" value="C:cytoplasm"/>
    <property type="evidence" value="ECO:0007669"/>
    <property type="project" value="TreeGrafter"/>
</dbReference>
<feature type="signal peptide" evidence="1">
    <location>
        <begin position="1"/>
        <end position="25"/>
    </location>
</feature>
<evidence type="ECO:0000313" key="3">
    <source>
        <dbReference type="EMBL" id="BAK17755.1"/>
    </source>
</evidence>
<dbReference type="PATRIC" id="fig|1002809.3.peg.3371"/>
<dbReference type="HOGENOM" id="CLU_541540_0_0_9"/>
<dbReference type="InterPro" id="IPR002931">
    <property type="entry name" value="Transglutaminase-like"/>
</dbReference>
<dbReference type="PANTHER" id="PTHR46333">
    <property type="entry name" value="CYTOKINESIS PROTEIN 3"/>
    <property type="match status" value="1"/>
</dbReference>
<keyword evidence="4" id="KW-1185">Reference proteome</keyword>
<dbReference type="eggNOG" id="COG5279">
    <property type="taxonomic scope" value="Bacteria"/>
</dbReference>
<reference evidence="4" key="1">
    <citation type="submission" date="2011-04" db="EMBL/GenBank/DDBJ databases">
        <title>Genome sequence of Solibacillus silvestris StLB046.</title>
        <authorList>
            <person name="Morohoshi T."/>
            <person name="Someya N."/>
            <person name="Ikeda T."/>
        </authorList>
    </citation>
    <scope>NUCLEOTIDE SEQUENCE [LARGE SCALE GENOMIC DNA]</scope>
    <source>
        <strain evidence="4">StLB046</strain>
    </source>
</reference>
<evidence type="ECO:0000259" key="2">
    <source>
        <dbReference type="SMART" id="SM00460"/>
    </source>
</evidence>
<reference evidence="3 4" key="2">
    <citation type="journal article" date="2012" name="J. Biosci. Bioeng.">
        <title>Complete genome sequence and characterization of the N-acylhomoserine lactone-degrading gene of the potato leaf-associated Solibacillus silvestris.</title>
        <authorList>
            <person name="Morohoshi T."/>
            <person name="Tominaga Y."/>
            <person name="Someya N."/>
            <person name="Ikeda T."/>
        </authorList>
    </citation>
    <scope>NUCLEOTIDE SEQUENCE [LARGE SCALE GENOMIC DNA]</scope>
    <source>
        <strain evidence="3 4">StLB046</strain>
    </source>
</reference>
<evidence type="ECO:0000256" key="1">
    <source>
        <dbReference type="SAM" id="SignalP"/>
    </source>
</evidence>
<dbReference type="Pfam" id="PF01841">
    <property type="entry name" value="Transglut_core"/>
    <property type="match status" value="1"/>
</dbReference>
<dbReference type="Proteomes" id="UP000006691">
    <property type="component" value="Chromosome"/>
</dbReference>
<feature type="domain" description="Transglutaminase-like" evidence="2">
    <location>
        <begin position="207"/>
        <end position="262"/>
    </location>
</feature>
<dbReference type="PANTHER" id="PTHR46333:SF2">
    <property type="entry name" value="CYTOKINESIS PROTEIN 3"/>
    <property type="match status" value="1"/>
</dbReference>
<dbReference type="AlphaFoldDB" id="F2F3V7"/>
<evidence type="ECO:0000313" key="4">
    <source>
        <dbReference type="Proteomes" id="UP000006691"/>
    </source>
</evidence>
<gene>
    <name evidence="3" type="ordered locus">SSIL_3332</name>
</gene>
<keyword evidence="1" id="KW-0732">Signal</keyword>
<sequence length="605" mass="68012">MKHQKYTALFLAGAASVVISSEIYAAPINDNDYQPESEQFVTSEVISSSPLAHTPRVTHSAGAVETVPTITSETELVDYIINKMENLEAVFEVRYVGNTSDLIANKKLLQLIKEAQNENDYLLGIGSAVGYNASYTSNEANLKFTTSYFITQAQQKFVDAEVARINAQILRPNMTDLEKVIAINEYIVKNTTYSYSSSTTPHAAYALFKEGKGVCQAYAMAAYHMFKAAGLETHYVTGYAGEDHAWNLVKVNGQWYHIDPTWNDPTFSTPIPGLENFISYQYFLLSDDTLLAERTMDSRPNLPRATAKNFEVFRSIESIPFKFNGIQYMLLPEYKNNQFFFVDYTNNYVINSLNLENEQLIIKQVANVRAMDILATDHAIYFVDIDNRLGLSKVDLQSKATTRLYSGGSVTSIKLENGVVKAYNNQNVVYTENVTAIEADSEIKKIANLVNTIVLPSKQFKKQADELSNLIDIASVDLQNYLSADVLNQIKYIQQQYEKMNNLFIDPKLSWAPLKKITEPLKSWTVTLSQEVANTPGNQSKITVVDMFGDEIDVDITIRKEKIMIKPNQNYVDGVPYTLVIDGGLQSNTGEKLPNRTHLTFMFGE</sequence>
<dbReference type="KEGG" id="siv:SSIL_3332"/>
<dbReference type="InterPro" id="IPR038765">
    <property type="entry name" value="Papain-like_cys_pep_sf"/>
</dbReference>
<organism evidence="3 4">
    <name type="scientific">Solibacillus silvestris (strain StLB046)</name>
    <name type="common">Bacillus silvestris</name>
    <dbReference type="NCBI Taxonomy" id="1002809"/>
    <lineage>
        <taxon>Bacteria</taxon>
        <taxon>Bacillati</taxon>
        <taxon>Bacillota</taxon>
        <taxon>Bacilli</taxon>
        <taxon>Bacillales</taxon>
        <taxon>Caryophanaceae</taxon>
        <taxon>Solibacillus</taxon>
    </lineage>
</organism>